<comment type="catalytic activity">
    <reaction evidence="14">
        <text>pyruvate + ATP + H2O = phosphoenolpyruvate + AMP + phosphate + 2 H(+)</text>
        <dbReference type="Rhea" id="RHEA:11364"/>
        <dbReference type="ChEBI" id="CHEBI:15361"/>
        <dbReference type="ChEBI" id="CHEBI:15377"/>
        <dbReference type="ChEBI" id="CHEBI:15378"/>
        <dbReference type="ChEBI" id="CHEBI:30616"/>
        <dbReference type="ChEBI" id="CHEBI:43474"/>
        <dbReference type="ChEBI" id="CHEBI:58702"/>
        <dbReference type="ChEBI" id="CHEBI:456215"/>
        <dbReference type="EC" id="2.7.9.2"/>
    </reaction>
</comment>
<dbReference type="EC" id="2.7.9.2" evidence="5"/>
<evidence type="ECO:0000256" key="4">
    <source>
        <dbReference type="ARBA" id="ARBA00007837"/>
    </source>
</evidence>
<evidence type="ECO:0000256" key="3">
    <source>
        <dbReference type="ARBA" id="ARBA00004742"/>
    </source>
</evidence>
<keyword evidence="12" id="KW-0460">Magnesium</keyword>
<dbReference type="EMBL" id="JAEPRJ010000001">
    <property type="protein sequence ID" value="MBK5898228.1"/>
    <property type="molecule type" value="Genomic_DNA"/>
</dbReference>
<dbReference type="InterPro" id="IPR002192">
    <property type="entry name" value="PPDK_AMP/ATP-bd"/>
</dbReference>
<dbReference type="Pfam" id="PF01326">
    <property type="entry name" value="PPDK_N"/>
    <property type="match status" value="1"/>
</dbReference>
<evidence type="ECO:0000259" key="16">
    <source>
        <dbReference type="Pfam" id="PF01326"/>
    </source>
</evidence>
<dbReference type="Pfam" id="PF00391">
    <property type="entry name" value="PEP-utilizers"/>
    <property type="match status" value="1"/>
</dbReference>
<keyword evidence="11" id="KW-0067">ATP-binding</keyword>
<evidence type="ECO:0000256" key="12">
    <source>
        <dbReference type="ARBA" id="ARBA00022842"/>
    </source>
</evidence>
<dbReference type="SUPFAM" id="SSF52009">
    <property type="entry name" value="Phosphohistidine domain"/>
    <property type="match status" value="1"/>
</dbReference>
<organism evidence="17 18">
    <name type="scientific">Catonella massiliensis</name>
    <dbReference type="NCBI Taxonomy" id="2799636"/>
    <lineage>
        <taxon>Bacteria</taxon>
        <taxon>Bacillati</taxon>
        <taxon>Bacillota</taxon>
        <taxon>Clostridia</taxon>
        <taxon>Lachnospirales</taxon>
        <taxon>Lachnospiraceae</taxon>
        <taxon>Catonella</taxon>
    </lineage>
</organism>
<dbReference type="PANTHER" id="PTHR43030:SF1">
    <property type="entry name" value="PHOSPHOENOLPYRUVATE SYNTHASE"/>
    <property type="match status" value="1"/>
</dbReference>
<dbReference type="InterPro" id="IPR006319">
    <property type="entry name" value="PEP_synth"/>
</dbReference>
<evidence type="ECO:0000313" key="18">
    <source>
        <dbReference type="Proteomes" id="UP000604730"/>
    </source>
</evidence>
<dbReference type="InterPro" id="IPR036637">
    <property type="entry name" value="Phosphohistidine_dom_sf"/>
</dbReference>
<dbReference type="InterPro" id="IPR013815">
    <property type="entry name" value="ATP_grasp_subdomain_1"/>
</dbReference>
<evidence type="ECO:0000256" key="13">
    <source>
        <dbReference type="ARBA" id="ARBA00033470"/>
    </source>
</evidence>
<name>A0ABS1J245_9FIRM</name>
<evidence type="ECO:0000256" key="2">
    <source>
        <dbReference type="ARBA" id="ARBA00002988"/>
    </source>
</evidence>
<evidence type="ECO:0000256" key="14">
    <source>
        <dbReference type="ARBA" id="ARBA00047700"/>
    </source>
</evidence>
<dbReference type="PANTHER" id="PTHR43030">
    <property type="entry name" value="PHOSPHOENOLPYRUVATE SYNTHASE"/>
    <property type="match status" value="1"/>
</dbReference>
<comment type="similarity">
    <text evidence="4">Belongs to the PEP-utilizing enzyme family.</text>
</comment>
<dbReference type="SUPFAM" id="SSF56059">
    <property type="entry name" value="Glutathione synthetase ATP-binding domain-like"/>
    <property type="match status" value="1"/>
</dbReference>
<evidence type="ECO:0000256" key="1">
    <source>
        <dbReference type="ARBA" id="ARBA00001946"/>
    </source>
</evidence>
<feature type="domain" description="PEP-utilising enzyme mobile" evidence="15">
    <location>
        <begin position="744"/>
        <end position="814"/>
    </location>
</feature>
<comment type="function">
    <text evidence="2">Catalyzes the phosphorylation of pyruvate to phosphoenolpyruvate.</text>
</comment>
<evidence type="ECO:0000256" key="7">
    <source>
        <dbReference type="ARBA" id="ARBA00022679"/>
    </source>
</evidence>
<dbReference type="Gene3D" id="3.50.30.10">
    <property type="entry name" value="Phosphohistidine domain"/>
    <property type="match status" value="1"/>
</dbReference>
<protein>
    <recommendedName>
        <fullName evidence="6">Phosphoenolpyruvate synthase</fullName>
        <ecNumber evidence="5">2.7.9.2</ecNumber>
    </recommendedName>
    <alternativeName>
        <fullName evidence="13">Pyruvate, water dikinase</fullName>
    </alternativeName>
</protein>
<comment type="caution">
    <text evidence="17">The sequence shown here is derived from an EMBL/GenBank/DDBJ whole genome shotgun (WGS) entry which is preliminary data.</text>
</comment>
<evidence type="ECO:0000256" key="5">
    <source>
        <dbReference type="ARBA" id="ARBA00011996"/>
    </source>
</evidence>
<dbReference type="InterPro" id="IPR008279">
    <property type="entry name" value="PEP-util_enz_mobile_dom"/>
</dbReference>
<proteinExistence type="inferred from homology"/>
<keyword evidence="7" id="KW-0808">Transferase</keyword>
<accession>A0ABS1J245</accession>
<keyword evidence="10" id="KW-0418">Kinase</keyword>
<dbReference type="Gene3D" id="3.30.470.20">
    <property type="entry name" value="ATP-grasp fold, B domain"/>
    <property type="match status" value="1"/>
</dbReference>
<evidence type="ECO:0000256" key="6">
    <source>
        <dbReference type="ARBA" id="ARBA00021623"/>
    </source>
</evidence>
<comment type="cofactor">
    <cofactor evidence="1">
        <name>Mg(2+)</name>
        <dbReference type="ChEBI" id="CHEBI:18420"/>
    </cofactor>
</comment>
<gene>
    <name evidence="17" type="ORF">JJN12_10640</name>
</gene>
<keyword evidence="9" id="KW-0547">Nucleotide-binding</keyword>
<evidence type="ECO:0000256" key="10">
    <source>
        <dbReference type="ARBA" id="ARBA00022777"/>
    </source>
</evidence>
<evidence type="ECO:0000313" key="17">
    <source>
        <dbReference type="EMBL" id="MBK5898228.1"/>
    </source>
</evidence>
<evidence type="ECO:0000256" key="9">
    <source>
        <dbReference type="ARBA" id="ARBA00022741"/>
    </source>
</evidence>
<feature type="domain" description="Pyruvate phosphate dikinase AMP/ATP-binding" evidence="16">
    <location>
        <begin position="15"/>
        <end position="320"/>
    </location>
</feature>
<comment type="pathway">
    <text evidence="3">Carbohydrate biosynthesis; gluconeogenesis.</text>
</comment>
<evidence type="ECO:0000256" key="11">
    <source>
        <dbReference type="ARBA" id="ARBA00022840"/>
    </source>
</evidence>
<keyword evidence="18" id="KW-1185">Reference proteome</keyword>
<evidence type="ECO:0000259" key="15">
    <source>
        <dbReference type="Pfam" id="PF00391"/>
    </source>
</evidence>
<sequence length="819" mass="92256">MVLDFSKIRKEDVLTAGGKGANLGEMVLAGINVPKGFVVTADAYKEFLKINSLEEVFKKELTGSVQDEAELFKTAKKLRELISKGKLPDTVINEVKNAYEGLGENVRVAVRSSATAEDLPDASFAGQQETYLNVRGVEEVLLRIVDCYASLWGNRAVSYRANQGYNQLSVAIAVVVQTMVESEKAGVLFTVNPVNENREEMQINASYGLGESVVSGSVTADNYIVDKSGTIISLTLGTKETQIIYADRETKKVEVSVELRGKPALTEDEVRALVQAGNAIEKHYGKPMDVEWAIRGGEVYILQAREITTLGDNHDDELVKAYLKGVRVKGYTKERYAFILEKMPFAYRALDYDYMVAINDQTVRLFAEGGIKLDTNPRMDDDGIETLPNSKNGVNIRIFNIFKLIKMMRDYDYCEGKCRAFMEDYEKEIEDLKKLDFSKMDVRECRDFIIYSYELTKRLCYDRFKYALFPSVLAKDLEKAVKKVDESYTVYDLYRNLDNKTAVVSRDVELLAAEAKKNEELKKSLISGESYDSICKQYPDFKRLAEDFIRKNGFKSDYNCYCIDAKTFVEEPDRLINIMKPLILQENLGKEETEDFEEILANIEKAYGSKFPKIKRRIESFRYFHIVREESQYLWETLFYYVRQAVKRANLLLLGNKDYKSGIANLFFKELLEALERGCLSESDKGKIDRRNKNRPLAIKVWEASKGLVFDTAGEVLKGVSGSRGVAVGEACLIKGPEEFYKMKKGGILVCHLTDPEWTPLFSLAGAVVADTGSALSHAAIVAREYGIPAVLGVGYATTKFKDGDQVMVDGDKGVARKA</sequence>
<dbReference type="Gene3D" id="3.30.1490.20">
    <property type="entry name" value="ATP-grasp fold, A domain"/>
    <property type="match status" value="1"/>
</dbReference>
<dbReference type="RefSeq" id="WP_208429660.1">
    <property type="nucleotide sequence ID" value="NZ_JAEPRJ010000001.1"/>
</dbReference>
<evidence type="ECO:0000256" key="8">
    <source>
        <dbReference type="ARBA" id="ARBA00022723"/>
    </source>
</evidence>
<dbReference type="Proteomes" id="UP000604730">
    <property type="component" value="Unassembled WGS sequence"/>
</dbReference>
<reference evidence="17 18" key="1">
    <citation type="submission" date="2021-01" db="EMBL/GenBank/DDBJ databases">
        <title>Isolation and description of Catonella massiliensis sp. nov., a novel Catonella species, isolated from a stable periodontitis subject.</title>
        <authorList>
            <person name="Antezack A."/>
            <person name="Boxberger M."/>
            <person name="La Scola B."/>
            <person name="Monnet-Corti V."/>
        </authorList>
    </citation>
    <scope>NUCLEOTIDE SEQUENCE [LARGE SCALE GENOMIC DNA]</scope>
    <source>
        <strain evidence="17 18">Marseille-Q4567</strain>
    </source>
</reference>
<keyword evidence="8" id="KW-0479">Metal-binding</keyword>